<dbReference type="CDD" id="cd24007">
    <property type="entry name" value="ASKHA_NBD_eukNAGK-like"/>
    <property type="match status" value="1"/>
</dbReference>
<gene>
    <name evidence="2" type="ORF">MM59RIKEN_27690</name>
</gene>
<proteinExistence type="predicted"/>
<dbReference type="PANTHER" id="PTHR43190:SF3">
    <property type="entry name" value="N-ACETYL-D-GLUCOSAMINE KINASE"/>
    <property type="match status" value="1"/>
</dbReference>
<dbReference type="AlphaFoldDB" id="A0A810QB03"/>
<protein>
    <submittedName>
        <fullName evidence="2">Acyl-CoA reductase</fullName>
    </submittedName>
</protein>
<evidence type="ECO:0000313" key="2">
    <source>
        <dbReference type="EMBL" id="BCK85450.1"/>
    </source>
</evidence>
<accession>A0A810QB03</accession>
<evidence type="ECO:0000313" key="3">
    <source>
        <dbReference type="Proteomes" id="UP000679848"/>
    </source>
</evidence>
<dbReference type="KEGG" id="pfaa:MM59RIKEN_27690"/>
<dbReference type="SUPFAM" id="SSF53067">
    <property type="entry name" value="Actin-like ATPase domain"/>
    <property type="match status" value="2"/>
</dbReference>
<dbReference type="Proteomes" id="UP000679848">
    <property type="component" value="Chromosome"/>
</dbReference>
<dbReference type="InterPro" id="IPR002731">
    <property type="entry name" value="ATPase_BadF"/>
</dbReference>
<keyword evidence="3" id="KW-1185">Reference proteome</keyword>
<dbReference type="InterPro" id="IPR052519">
    <property type="entry name" value="Euk-type_GlcNAc_Kinase"/>
</dbReference>
<organism evidence="2 3">
    <name type="scientific">Pusillibacter faecalis</name>
    <dbReference type="NCBI Taxonomy" id="2714358"/>
    <lineage>
        <taxon>Bacteria</taxon>
        <taxon>Bacillati</taxon>
        <taxon>Bacillota</taxon>
        <taxon>Clostridia</taxon>
        <taxon>Eubacteriales</taxon>
        <taxon>Oscillospiraceae</taxon>
        <taxon>Pusillibacter</taxon>
    </lineage>
</organism>
<dbReference type="RefSeq" id="WP_213543555.1">
    <property type="nucleotide sequence ID" value="NZ_AP023420.1"/>
</dbReference>
<dbReference type="PANTHER" id="PTHR43190">
    <property type="entry name" value="N-ACETYL-D-GLUCOSAMINE KINASE"/>
    <property type="match status" value="1"/>
</dbReference>
<feature type="domain" description="ATPase BadF/BadG/BcrA/BcrD type" evidence="1">
    <location>
        <begin position="7"/>
        <end position="285"/>
    </location>
</feature>
<dbReference type="Gene3D" id="3.30.420.40">
    <property type="match status" value="2"/>
</dbReference>
<dbReference type="InterPro" id="IPR043129">
    <property type="entry name" value="ATPase_NBD"/>
</dbReference>
<reference evidence="2" key="1">
    <citation type="submission" date="2020-09" db="EMBL/GenBank/DDBJ databases">
        <title>New species isolated from human feces.</title>
        <authorList>
            <person name="Kitahara M."/>
            <person name="Shigeno Y."/>
            <person name="Shime M."/>
            <person name="Matsumoto Y."/>
            <person name="Nakamura S."/>
            <person name="Motooka D."/>
            <person name="Fukuoka S."/>
            <person name="Nishikawa H."/>
            <person name="Benno Y."/>
        </authorList>
    </citation>
    <scope>NUCLEOTIDE SEQUENCE</scope>
    <source>
        <strain evidence="2">MM59</strain>
    </source>
</reference>
<evidence type="ECO:0000259" key="1">
    <source>
        <dbReference type="Pfam" id="PF01869"/>
    </source>
</evidence>
<dbReference type="EMBL" id="AP023420">
    <property type="protein sequence ID" value="BCK85450.1"/>
    <property type="molecule type" value="Genomic_DNA"/>
</dbReference>
<dbReference type="Pfam" id="PF01869">
    <property type="entry name" value="BcrAD_BadFG"/>
    <property type="match status" value="1"/>
</dbReference>
<sequence length="317" mass="34086">MRCFIAIDSGGTKTDAVLFEETGHILARSLTQGCNAMDIGIGSACESLLGVLQNLVARIPGDGTLVSIYSGVAATDYFGGELGRYIRPYFPDVTMRFEDDAVNLISGTLGHQDGCCIISGTGSSLYARIGERIVHLGGWGYLIDTGGSGYAIGRDAILAVFRYCDGRAPYTRLYDLIQEQMGMPPEKNIPGIYEGGRPYIASFARTVFQARKEGDAAAEEIFQKAVHALAELTFAAERQFGGPYQGVLGGGIFAAFPEYAEELKAQASPMATLIRATVPPILGGVIEAMWGQAECSAKVRQRFLTEYKADAMQRVSE</sequence>
<name>A0A810QB03_9FIRM</name>